<dbReference type="RefSeq" id="WP_129646183.1">
    <property type="nucleotide sequence ID" value="NZ_LR215037.1"/>
</dbReference>
<dbReference type="KEGG" id="mmau:NCTC10168_00163"/>
<sequence length="288" mass="32525">MLEQYGKNEALAKKIIEDLTDKNDTFSIKDAYEAYKSAKEAMQPADLLKAKEEAKKAIEAKISKILSASEDVISREQKEALVNELKKLEDNIENASKVKTVLDNLENAKSLYELPVSKVEADERFDNLIKEVETNPILTADQKTQIINDLKVAKAENSKATTKEAVKTNSESAEAKAREDIKNYEELENARAKAIEEINKYVELIKNDKSVSQRKLDELLKEAEKAIKQLENDKTLAEIKKTRDDFFNNYDIYNQKRPGLVIIALLLALSSVAAIVLLLLLLLDPEKK</sequence>
<accession>A0A449B3T8</accession>
<evidence type="ECO:0000256" key="2">
    <source>
        <dbReference type="SAM" id="Phobius"/>
    </source>
</evidence>
<organism evidence="3 4">
    <name type="scientific">Mycoplasmopsis maculosa</name>
    <dbReference type="NCBI Taxonomy" id="114885"/>
    <lineage>
        <taxon>Bacteria</taxon>
        <taxon>Bacillati</taxon>
        <taxon>Mycoplasmatota</taxon>
        <taxon>Mycoplasmoidales</taxon>
        <taxon>Metamycoplasmataceae</taxon>
        <taxon>Mycoplasmopsis</taxon>
    </lineage>
</organism>
<reference evidence="3 4" key="1">
    <citation type="submission" date="2019-01" db="EMBL/GenBank/DDBJ databases">
        <authorList>
            <consortium name="Pathogen Informatics"/>
        </authorList>
    </citation>
    <scope>NUCLEOTIDE SEQUENCE [LARGE SCALE GENOMIC DNA]</scope>
    <source>
        <strain evidence="3 4">NCTC10168</strain>
    </source>
</reference>
<feature type="coiled-coil region" evidence="1">
    <location>
        <begin position="167"/>
        <end position="240"/>
    </location>
</feature>
<evidence type="ECO:0000256" key="1">
    <source>
        <dbReference type="SAM" id="Coils"/>
    </source>
</evidence>
<feature type="coiled-coil region" evidence="1">
    <location>
        <begin position="75"/>
        <end position="108"/>
    </location>
</feature>
<keyword evidence="2" id="KW-0472">Membrane</keyword>
<evidence type="ECO:0000313" key="4">
    <source>
        <dbReference type="Proteomes" id="UP000290243"/>
    </source>
</evidence>
<keyword evidence="2" id="KW-1133">Transmembrane helix</keyword>
<dbReference type="EMBL" id="LR215037">
    <property type="protein sequence ID" value="VEU75246.1"/>
    <property type="molecule type" value="Genomic_DNA"/>
</dbReference>
<gene>
    <name evidence="3" type="ORF">NCTC10168_00163</name>
</gene>
<name>A0A449B3T8_9BACT</name>
<protein>
    <submittedName>
        <fullName evidence="3">Uncharacterized protein</fullName>
    </submittedName>
</protein>
<dbReference type="Proteomes" id="UP000290243">
    <property type="component" value="Chromosome"/>
</dbReference>
<proteinExistence type="predicted"/>
<dbReference type="AlphaFoldDB" id="A0A449B3T8"/>
<keyword evidence="2" id="KW-0812">Transmembrane</keyword>
<feature type="transmembrane region" description="Helical" evidence="2">
    <location>
        <begin position="259"/>
        <end position="283"/>
    </location>
</feature>
<keyword evidence="1" id="KW-0175">Coiled coil</keyword>
<keyword evidence="4" id="KW-1185">Reference proteome</keyword>
<evidence type="ECO:0000313" key="3">
    <source>
        <dbReference type="EMBL" id="VEU75246.1"/>
    </source>
</evidence>